<proteinExistence type="predicted"/>
<dbReference type="Proteomes" id="UP000002640">
    <property type="component" value="Unassembled WGS sequence"/>
</dbReference>
<evidence type="ECO:0000256" key="1">
    <source>
        <dbReference type="SAM" id="Coils"/>
    </source>
</evidence>
<sequence length="361" mass="40609">MAALLQVADLFDAQAAEAPIHRLVAVLNAQAAQIRELQEALRVVQATQRQTQAGCSELRAAVSPLHPRVQATESDVATLRQFKAVAQQQLQAIRLQLETKADRQELQDAEIRAKTRSEQTAKELRSELASLQLVQCLQTEQSELHERLETVDRRLAAKMDKSESARLDGVLVQIHGFRPLAAQLSAQIEEMLDEAEDRHRRAVVPQIQRLDDSTEQLQQALDQAKTAAATSEAALRTLSAKFHSSAAAFAAQLEQQYHHFEAPRQEVDAQFADLRRQVATKAPDSAHKTLASRVKELRSRCEKLQQHVELSTRFLDWFARRGEAYEHNLELVETQLGRLAMTSHPQSREPFGGHVRYPRSP</sequence>
<accession>G4ZDR4</accession>
<dbReference type="KEGG" id="psoj:PHYSODRAFT_315434"/>
<organism evidence="3 4">
    <name type="scientific">Phytophthora sojae (strain P6497)</name>
    <name type="common">Soybean stem and root rot agent</name>
    <name type="synonym">Phytophthora megasperma f. sp. glycines</name>
    <dbReference type="NCBI Taxonomy" id="1094619"/>
    <lineage>
        <taxon>Eukaryota</taxon>
        <taxon>Sar</taxon>
        <taxon>Stramenopiles</taxon>
        <taxon>Oomycota</taxon>
        <taxon>Peronosporomycetes</taxon>
        <taxon>Peronosporales</taxon>
        <taxon>Peronosporaceae</taxon>
        <taxon>Phytophthora</taxon>
    </lineage>
</organism>
<name>G4ZDR4_PHYSP</name>
<dbReference type="OMA" id="FLDWFAR"/>
<dbReference type="GeneID" id="20643865"/>
<feature type="coiled-coil region" evidence="1">
    <location>
        <begin position="181"/>
        <end position="234"/>
    </location>
</feature>
<keyword evidence="1" id="KW-0175">Coiled coil</keyword>
<keyword evidence="4" id="KW-1185">Reference proteome</keyword>
<reference evidence="3 4" key="1">
    <citation type="journal article" date="2006" name="Science">
        <title>Phytophthora genome sequences uncover evolutionary origins and mechanisms of pathogenesis.</title>
        <authorList>
            <person name="Tyler B.M."/>
            <person name="Tripathy S."/>
            <person name="Zhang X."/>
            <person name="Dehal P."/>
            <person name="Jiang R.H."/>
            <person name="Aerts A."/>
            <person name="Arredondo F.D."/>
            <person name="Baxter L."/>
            <person name="Bensasson D."/>
            <person name="Beynon J.L."/>
            <person name="Chapman J."/>
            <person name="Damasceno C.M."/>
            <person name="Dorrance A.E."/>
            <person name="Dou D."/>
            <person name="Dickerman A.W."/>
            <person name="Dubchak I.L."/>
            <person name="Garbelotto M."/>
            <person name="Gijzen M."/>
            <person name="Gordon S.G."/>
            <person name="Govers F."/>
            <person name="Grunwald N.J."/>
            <person name="Huang W."/>
            <person name="Ivors K.L."/>
            <person name="Jones R.W."/>
            <person name="Kamoun S."/>
            <person name="Krampis K."/>
            <person name="Lamour K.H."/>
            <person name="Lee M.K."/>
            <person name="McDonald W.H."/>
            <person name="Medina M."/>
            <person name="Meijer H.J."/>
            <person name="Nordberg E.K."/>
            <person name="Maclean D.J."/>
            <person name="Ospina-Giraldo M.D."/>
            <person name="Morris P.F."/>
            <person name="Phuntumart V."/>
            <person name="Putnam N.H."/>
            <person name="Rash S."/>
            <person name="Rose J.K."/>
            <person name="Sakihama Y."/>
            <person name="Salamov A.A."/>
            <person name="Savidor A."/>
            <person name="Scheuring C.F."/>
            <person name="Smith B.M."/>
            <person name="Sobral B.W."/>
            <person name="Terry A."/>
            <person name="Torto-Alalibo T.A."/>
            <person name="Win J."/>
            <person name="Xu Z."/>
            <person name="Zhang H."/>
            <person name="Grigoriev I.V."/>
            <person name="Rokhsar D.S."/>
            <person name="Boore J.L."/>
        </authorList>
    </citation>
    <scope>NUCLEOTIDE SEQUENCE [LARGE SCALE GENOMIC DNA]</scope>
    <source>
        <strain evidence="3 4">P6497</strain>
    </source>
</reference>
<dbReference type="RefSeq" id="XP_009528051.1">
    <property type="nucleotide sequence ID" value="XM_009529756.1"/>
</dbReference>
<evidence type="ECO:0000313" key="4">
    <source>
        <dbReference type="Proteomes" id="UP000002640"/>
    </source>
</evidence>
<evidence type="ECO:0000256" key="2">
    <source>
        <dbReference type="SAM" id="MobiDB-lite"/>
    </source>
</evidence>
<dbReference type="AlphaFoldDB" id="G4ZDR4"/>
<dbReference type="EMBL" id="JH159154">
    <property type="protein sequence ID" value="EGZ18993.1"/>
    <property type="molecule type" value="Genomic_DNA"/>
</dbReference>
<protein>
    <submittedName>
        <fullName evidence="3">Uncharacterized protein</fullName>
    </submittedName>
</protein>
<dbReference type="SMR" id="G4ZDR4"/>
<dbReference type="InParanoid" id="G4ZDR4"/>
<gene>
    <name evidence="3" type="ORF">PHYSODRAFT_315434</name>
</gene>
<feature type="region of interest" description="Disordered" evidence="2">
    <location>
        <begin position="342"/>
        <end position="361"/>
    </location>
</feature>
<evidence type="ECO:0000313" key="3">
    <source>
        <dbReference type="EMBL" id="EGZ18993.1"/>
    </source>
</evidence>